<sequence length="72" mass="7947">MRLMQKYDKDEGVVGVTDLERWPIGSAAVDFLSATETAGSIDSLKKQPLLVAKRRLREDLVVLARATLLSCT</sequence>
<dbReference type="Proteomes" id="UP000191672">
    <property type="component" value="Unassembled WGS sequence"/>
</dbReference>
<evidence type="ECO:0000313" key="2">
    <source>
        <dbReference type="Proteomes" id="UP000191672"/>
    </source>
</evidence>
<organism evidence="1 2">
    <name type="scientific">Penicillium antarcticum</name>
    <dbReference type="NCBI Taxonomy" id="416450"/>
    <lineage>
        <taxon>Eukaryota</taxon>
        <taxon>Fungi</taxon>
        <taxon>Dikarya</taxon>
        <taxon>Ascomycota</taxon>
        <taxon>Pezizomycotina</taxon>
        <taxon>Eurotiomycetes</taxon>
        <taxon>Eurotiomycetidae</taxon>
        <taxon>Eurotiales</taxon>
        <taxon>Aspergillaceae</taxon>
        <taxon>Penicillium</taxon>
    </lineage>
</organism>
<evidence type="ECO:0000313" key="1">
    <source>
        <dbReference type="EMBL" id="OQD76765.1"/>
    </source>
</evidence>
<keyword evidence="2" id="KW-1185">Reference proteome</keyword>
<proteinExistence type="predicted"/>
<dbReference type="EMBL" id="MDYN01000119">
    <property type="protein sequence ID" value="OQD76765.1"/>
    <property type="molecule type" value="Genomic_DNA"/>
</dbReference>
<reference evidence="2" key="1">
    <citation type="journal article" date="2017" name="Nat. Microbiol.">
        <title>Global analysis of biosynthetic gene clusters reveals vast potential of secondary metabolite production in Penicillium species.</title>
        <authorList>
            <person name="Nielsen J.C."/>
            <person name="Grijseels S."/>
            <person name="Prigent S."/>
            <person name="Ji B."/>
            <person name="Dainat J."/>
            <person name="Nielsen K.F."/>
            <person name="Frisvad J.C."/>
            <person name="Workman M."/>
            <person name="Nielsen J."/>
        </authorList>
    </citation>
    <scope>NUCLEOTIDE SEQUENCE [LARGE SCALE GENOMIC DNA]</scope>
    <source>
        <strain evidence="2">IBT 31811</strain>
    </source>
</reference>
<gene>
    <name evidence="1" type="ORF">PENANT_c119G02384</name>
</gene>
<name>A0A1V6PI89_9EURO</name>
<protein>
    <submittedName>
        <fullName evidence="1">Uncharacterized protein</fullName>
    </submittedName>
</protein>
<accession>A0A1V6PI89</accession>
<dbReference type="AlphaFoldDB" id="A0A1V6PI89"/>
<comment type="caution">
    <text evidence="1">The sequence shown here is derived from an EMBL/GenBank/DDBJ whole genome shotgun (WGS) entry which is preliminary data.</text>
</comment>